<dbReference type="Proteomes" id="UP000604481">
    <property type="component" value="Unassembled WGS sequence"/>
</dbReference>
<reference evidence="5 6" key="1">
    <citation type="submission" date="2020-10" db="EMBL/GenBank/DDBJ databases">
        <title>The genome sequence of Chitinilyticum litopenaei 4Y14.</title>
        <authorList>
            <person name="Liu Y."/>
        </authorList>
    </citation>
    <scope>NUCLEOTIDE SEQUENCE [LARGE SCALE GENOMIC DNA]</scope>
    <source>
        <strain evidence="5 6">4Y14</strain>
    </source>
</reference>
<dbReference type="EMBL" id="JADFUA010000001">
    <property type="protein sequence ID" value="MBE9608081.1"/>
    <property type="molecule type" value="Genomic_DNA"/>
</dbReference>
<proteinExistence type="predicted"/>
<dbReference type="InterPro" id="IPR007450">
    <property type="entry name" value="BamE_dom"/>
</dbReference>
<evidence type="ECO:0000313" key="6">
    <source>
        <dbReference type="Proteomes" id="UP000604481"/>
    </source>
</evidence>
<keyword evidence="2" id="KW-0472">Membrane</keyword>
<dbReference type="InterPro" id="IPR037873">
    <property type="entry name" value="BamE-like"/>
</dbReference>
<evidence type="ECO:0000256" key="2">
    <source>
        <dbReference type="ARBA" id="ARBA00023136"/>
    </source>
</evidence>
<dbReference type="Gene3D" id="3.30.1450.10">
    <property type="match status" value="1"/>
</dbReference>
<evidence type="ECO:0000259" key="4">
    <source>
        <dbReference type="Pfam" id="PF04355"/>
    </source>
</evidence>
<organism evidence="5 6">
    <name type="scientific">Chitinilyticum piscinae</name>
    <dbReference type="NCBI Taxonomy" id="2866724"/>
    <lineage>
        <taxon>Bacteria</taxon>
        <taxon>Pseudomonadati</taxon>
        <taxon>Pseudomonadota</taxon>
        <taxon>Betaproteobacteria</taxon>
        <taxon>Neisseriales</taxon>
        <taxon>Chitinibacteraceae</taxon>
        <taxon>Chitinilyticum</taxon>
    </lineage>
</organism>
<gene>
    <name evidence="5" type="primary">bamE</name>
    <name evidence="5" type="ORF">INR99_01855</name>
</gene>
<accession>A0A8J7K0I0</accession>
<name>A0A8J7K0I0_9NEIS</name>
<feature type="signal peptide" evidence="3">
    <location>
        <begin position="1"/>
        <end position="21"/>
    </location>
</feature>
<sequence>MKRLLALTALLLLAACSKITAENYQKVKSGMSRAEVVAILGEPTQSDAGSLLGIEAESASWQNGKLAISGQFVNGKLLTHTMQQQ</sequence>
<dbReference type="RefSeq" id="WP_194114583.1">
    <property type="nucleotide sequence ID" value="NZ_JADFUA010000001.1"/>
</dbReference>
<evidence type="ECO:0000256" key="1">
    <source>
        <dbReference type="ARBA" id="ARBA00022729"/>
    </source>
</evidence>
<dbReference type="GO" id="GO:0019867">
    <property type="term" value="C:outer membrane"/>
    <property type="evidence" value="ECO:0007669"/>
    <property type="project" value="InterPro"/>
</dbReference>
<dbReference type="Pfam" id="PF04355">
    <property type="entry name" value="BamE"/>
    <property type="match status" value="1"/>
</dbReference>
<keyword evidence="6" id="KW-1185">Reference proteome</keyword>
<feature type="chain" id="PRO_5035270561" evidence="3">
    <location>
        <begin position="22"/>
        <end position="85"/>
    </location>
</feature>
<evidence type="ECO:0000256" key="3">
    <source>
        <dbReference type="SAM" id="SignalP"/>
    </source>
</evidence>
<evidence type="ECO:0000313" key="5">
    <source>
        <dbReference type="EMBL" id="MBE9608081.1"/>
    </source>
</evidence>
<keyword evidence="1 3" id="KW-0732">Signal</keyword>
<feature type="domain" description="Outer membrane protein assembly factor BamE" evidence="4">
    <location>
        <begin position="19"/>
        <end position="47"/>
    </location>
</feature>
<dbReference type="AlphaFoldDB" id="A0A8J7K0I0"/>
<dbReference type="PROSITE" id="PS51257">
    <property type="entry name" value="PROKAR_LIPOPROTEIN"/>
    <property type="match status" value="1"/>
</dbReference>
<protein>
    <submittedName>
        <fullName evidence="5">Outer membrane protein assembly factor BamE</fullName>
    </submittedName>
</protein>
<comment type="caution">
    <text evidence="5">The sequence shown here is derived from an EMBL/GenBank/DDBJ whole genome shotgun (WGS) entry which is preliminary data.</text>
</comment>